<dbReference type="AlphaFoldDB" id="A0A224YBC6"/>
<evidence type="ECO:0000313" key="1">
    <source>
        <dbReference type="EMBL" id="MAA12959.1"/>
    </source>
</evidence>
<protein>
    <submittedName>
        <fullName evidence="1">Uncharacterized protein</fullName>
    </submittedName>
</protein>
<sequence length="135" mass="14752">MSSSELSRETKTTSAPQGSASFASAYASARMGVKWRHGGHQWAEKYRATTLTSQSTSSAGCSLPSARISVLPANMSMATTVQNNCREIKFLRLLHSTGALDDVCCTHKAALFCYAVIKESMRSRDVCSWRRAPRV</sequence>
<dbReference type="EMBL" id="GFPF01001813">
    <property type="protein sequence ID" value="MAA12959.1"/>
    <property type="molecule type" value="Transcribed_RNA"/>
</dbReference>
<organism evidence="1">
    <name type="scientific">Rhipicephalus zambeziensis</name>
    <dbReference type="NCBI Taxonomy" id="60191"/>
    <lineage>
        <taxon>Eukaryota</taxon>
        <taxon>Metazoa</taxon>
        <taxon>Ecdysozoa</taxon>
        <taxon>Arthropoda</taxon>
        <taxon>Chelicerata</taxon>
        <taxon>Arachnida</taxon>
        <taxon>Acari</taxon>
        <taxon>Parasitiformes</taxon>
        <taxon>Ixodida</taxon>
        <taxon>Ixodoidea</taxon>
        <taxon>Ixodidae</taxon>
        <taxon>Rhipicephalinae</taxon>
        <taxon>Rhipicephalus</taxon>
        <taxon>Rhipicephalus</taxon>
    </lineage>
</organism>
<proteinExistence type="predicted"/>
<accession>A0A224YBC6</accession>
<reference evidence="1" key="1">
    <citation type="journal article" date="2017" name="Parasit. Vectors">
        <title>Sialotranscriptomics of Rhipicephalus zambeziensis reveals intricate expression profiles of secretory proteins and suggests tight temporal transcriptional regulation during blood-feeding.</title>
        <authorList>
            <person name="de Castro M.H."/>
            <person name="de Klerk D."/>
            <person name="Pienaar R."/>
            <person name="Rees D.J.G."/>
            <person name="Mans B.J."/>
        </authorList>
    </citation>
    <scope>NUCLEOTIDE SEQUENCE</scope>
    <source>
        <tissue evidence="1">Salivary glands</tissue>
    </source>
</reference>
<name>A0A224YBC6_9ACAR</name>